<proteinExistence type="predicted"/>
<dbReference type="EMBL" id="CM029045">
    <property type="protein sequence ID" value="KAG2598915.1"/>
    <property type="molecule type" value="Genomic_DNA"/>
</dbReference>
<dbReference type="AlphaFoldDB" id="A0A8T0SP70"/>
<comment type="caution">
    <text evidence="2">The sequence shown here is derived from an EMBL/GenBank/DDBJ whole genome shotgun (WGS) entry which is preliminary data.</text>
</comment>
<keyword evidence="3" id="KW-1185">Reference proteome</keyword>
<accession>A0A8T0SP70</accession>
<evidence type="ECO:0000256" key="1">
    <source>
        <dbReference type="SAM" id="MobiDB-lite"/>
    </source>
</evidence>
<gene>
    <name evidence="2" type="ORF">PVAP13_5KG386407</name>
</gene>
<organism evidence="2 3">
    <name type="scientific">Panicum virgatum</name>
    <name type="common">Blackwell switchgrass</name>
    <dbReference type="NCBI Taxonomy" id="38727"/>
    <lineage>
        <taxon>Eukaryota</taxon>
        <taxon>Viridiplantae</taxon>
        <taxon>Streptophyta</taxon>
        <taxon>Embryophyta</taxon>
        <taxon>Tracheophyta</taxon>
        <taxon>Spermatophyta</taxon>
        <taxon>Magnoliopsida</taxon>
        <taxon>Liliopsida</taxon>
        <taxon>Poales</taxon>
        <taxon>Poaceae</taxon>
        <taxon>PACMAD clade</taxon>
        <taxon>Panicoideae</taxon>
        <taxon>Panicodae</taxon>
        <taxon>Paniceae</taxon>
        <taxon>Panicinae</taxon>
        <taxon>Panicum</taxon>
        <taxon>Panicum sect. Hiantes</taxon>
    </lineage>
</organism>
<name>A0A8T0SP70_PANVG</name>
<dbReference type="Proteomes" id="UP000823388">
    <property type="component" value="Chromosome 5K"/>
</dbReference>
<protein>
    <submittedName>
        <fullName evidence="2">Uncharacterized protein</fullName>
    </submittedName>
</protein>
<reference evidence="2" key="1">
    <citation type="submission" date="2020-05" db="EMBL/GenBank/DDBJ databases">
        <title>WGS assembly of Panicum virgatum.</title>
        <authorList>
            <person name="Lovell J.T."/>
            <person name="Jenkins J."/>
            <person name="Shu S."/>
            <person name="Juenger T.E."/>
            <person name="Schmutz J."/>
        </authorList>
    </citation>
    <scope>NUCLEOTIDE SEQUENCE</scope>
    <source>
        <strain evidence="2">AP13</strain>
    </source>
</reference>
<sequence length="276" mass="30819">MASSRSLFSPRSINSSNGFSTTNHIGSSSHKLSVYQQQRLLLEMQQRNTMVGKERLRQTRSLAPTFSIKPPQDVQNYYPSYVSTTQRIPSMMPQRYPIDGRERKGGSSPTANPTHFGSHGQPVTTHLAMPKHASSDTIFGYQHQTLKRKSITTDTDVPPRSSSDVVLESTTNVYFSFDKNQEVQMHVAKKKKNTTMNLSLIHENDVDDAAERAAREIKFFPQSLNHGLIPRSDSEFSVYEMSSVFDGVSDVELDLSLKLSSSSGRSGITVDLSLKL</sequence>
<feature type="region of interest" description="Disordered" evidence="1">
    <location>
        <begin position="1"/>
        <end position="30"/>
    </location>
</feature>
<evidence type="ECO:0000313" key="2">
    <source>
        <dbReference type="EMBL" id="KAG2598915.1"/>
    </source>
</evidence>
<feature type="region of interest" description="Disordered" evidence="1">
    <location>
        <begin position="99"/>
        <end position="125"/>
    </location>
</feature>
<evidence type="ECO:0000313" key="3">
    <source>
        <dbReference type="Proteomes" id="UP000823388"/>
    </source>
</evidence>